<reference evidence="2 3" key="1">
    <citation type="journal article" date="2018" name="IMA Fungus">
        <title>IMA Genome-F 9: Draft genome sequence of Annulohypoxylon stygium, Aspergillus mulundensis, Berkeleyomyces basicola (syn. Thielaviopsis basicola), Ceratocystis smalleyi, two Cercospora beticola strains, Coleophoma cylindrospora, Fusarium fracticaudum, Phialophora cf. hyalina, and Morchella septimelata.</title>
        <authorList>
            <person name="Wingfield B.D."/>
            <person name="Bills G.F."/>
            <person name="Dong Y."/>
            <person name="Huang W."/>
            <person name="Nel W.J."/>
            <person name="Swalarsk-Parry B.S."/>
            <person name="Vaghefi N."/>
            <person name="Wilken P.M."/>
            <person name="An Z."/>
            <person name="de Beer Z.W."/>
            <person name="De Vos L."/>
            <person name="Chen L."/>
            <person name="Duong T.A."/>
            <person name="Gao Y."/>
            <person name="Hammerbacher A."/>
            <person name="Kikkert J.R."/>
            <person name="Li Y."/>
            <person name="Li H."/>
            <person name="Li K."/>
            <person name="Li Q."/>
            <person name="Liu X."/>
            <person name="Ma X."/>
            <person name="Naidoo K."/>
            <person name="Pethybridge S.J."/>
            <person name="Sun J."/>
            <person name="Steenkamp E.T."/>
            <person name="van der Nest M.A."/>
            <person name="van Wyk S."/>
            <person name="Wingfield M.J."/>
            <person name="Xiong C."/>
            <person name="Yue Q."/>
            <person name="Zhang X."/>
        </authorList>
    </citation>
    <scope>NUCLEOTIDE SEQUENCE [LARGE SCALE GENOMIC DNA]</scope>
    <source>
        <strain evidence="2 3">BP6252</strain>
    </source>
</reference>
<gene>
    <name evidence="2" type="ORF">BP6252_07066</name>
</gene>
<evidence type="ECO:0000313" key="2">
    <source>
        <dbReference type="EMBL" id="RDW73159.1"/>
    </source>
</evidence>
<comment type="caution">
    <text evidence="2">The sequence shown here is derived from an EMBL/GenBank/DDBJ whole genome shotgun (WGS) entry which is preliminary data.</text>
</comment>
<proteinExistence type="predicted"/>
<dbReference type="AlphaFoldDB" id="A0A3D8RGI4"/>
<evidence type="ECO:0000256" key="1">
    <source>
        <dbReference type="SAM" id="MobiDB-lite"/>
    </source>
</evidence>
<protein>
    <submittedName>
        <fullName evidence="2">Uncharacterized protein</fullName>
    </submittedName>
</protein>
<organism evidence="2 3">
    <name type="scientific">Coleophoma cylindrospora</name>
    <dbReference type="NCBI Taxonomy" id="1849047"/>
    <lineage>
        <taxon>Eukaryota</taxon>
        <taxon>Fungi</taxon>
        <taxon>Dikarya</taxon>
        <taxon>Ascomycota</taxon>
        <taxon>Pezizomycotina</taxon>
        <taxon>Leotiomycetes</taxon>
        <taxon>Helotiales</taxon>
        <taxon>Dermateaceae</taxon>
        <taxon>Coleophoma</taxon>
    </lineage>
</organism>
<evidence type="ECO:0000313" key="3">
    <source>
        <dbReference type="Proteomes" id="UP000256645"/>
    </source>
</evidence>
<accession>A0A3D8RGI4</accession>
<feature type="region of interest" description="Disordered" evidence="1">
    <location>
        <begin position="94"/>
        <end position="113"/>
    </location>
</feature>
<feature type="compositionally biased region" description="Polar residues" evidence="1">
    <location>
        <begin position="95"/>
        <end position="104"/>
    </location>
</feature>
<dbReference type="Proteomes" id="UP000256645">
    <property type="component" value="Unassembled WGS sequence"/>
</dbReference>
<sequence>MAGARPKKEIAEMFDQMALEYDDLLRRSTNASRATFAAGVETFEGLTQDYLSKIQNTIDTSFATAPGGVPDREELDVALLMVLKEFQKQAKKAKSSLTGSYSSRQKQEKQQLDRLKEKTWETLREKLEDVCAAEVRMKEGQFQSSDLTCVCQTNRRLIKKEHATLPRRHIDGRPLAPAHLDDDTLASLYGVTESK</sequence>
<keyword evidence="3" id="KW-1185">Reference proteome</keyword>
<name>A0A3D8RGI4_9HELO</name>
<dbReference type="OrthoDB" id="10335586at2759"/>
<dbReference type="EMBL" id="PDLM01000007">
    <property type="protein sequence ID" value="RDW73159.1"/>
    <property type="molecule type" value="Genomic_DNA"/>
</dbReference>